<dbReference type="AlphaFoldDB" id="A0A4Y3NGP5"/>
<keyword evidence="3" id="KW-0378">Hydrolase</keyword>
<evidence type="ECO:0000313" key="3">
    <source>
        <dbReference type="EMBL" id="GEB20862.1"/>
    </source>
</evidence>
<dbReference type="SUPFAM" id="SSF52980">
    <property type="entry name" value="Restriction endonuclease-like"/>
    <property type="match status" value="1"/>
</dbReference>
<keyword evidence="3" id="KW-0540">Nuclease</keyword>
<reference evidence="3 4" key="1">
    <citation type="submission" date="2019-06" db="EMBL/GenBank/DDBJ databases">
        <title>Whole genome shotgun sequence of Paenarthrobacter aurescens NBRC 12136.</title>
        <authorList>
            <person name="Hosoyama A."/>
            <person name="Uohara A."/>
            <person name="Ohji S."/>
            <person name="Ichikawa N."/>
        </authorList>
    </citation>
    <scope>NUCLEOTIDE SEQUENCE [LARGE SCALE GENOMIC DNA]</scope>
    <source>
        <strain evidence="3 4">NBRC 12136</strain>
    </source>
</reference>
<dbReference type="InterPro" id="IPR011856">
    <property type="entry name" value="tRNA_endonuc-like_dom_sf"/>
</dbReference>
<dbReference type="GeneID" id="97302656"/>
<dbReference type="Gene3D" id="3.40.1350.10">
    <property type="match status" value="1"/>
</dbReference>
<feature type="domain" description="Restriction endonuclease type IV Mrr" evidence="1">
    <location>
        <begin position="170"/>
        <end position="289"/>
    </location>
</feature>
<dbReference type="PANTHER" id="PTHR30015:SF7">
    <property type="entry name" value="TYPE IV METHYL-DIRECTED RESTRICTION ENZYME ECOKMRR"/>
    <property type="match status" value="1"/>
</dbReference>
<name>A0A4Y3NGP5_PAEAU</name>
<keyword evidence="3" id="KW-0255">Endonuclease</keyword>
<dbReference type="InterPro" id="IPR052906">
    <property type="entry name" value="Type_IV_Methyl-Rstrct_Enzyme"/>
</dbReference>
<dbReference type="GO" id="GO:0003677">
    <property type="term" value="F:DNA binding"/>
    <property type="evidence" value="ECO:0007669"/>
    <property type="project" value="InterPro"/>
</dbReference>
<feature type="domain" description="Restriction system protein Mrr-like N-terminal" evidence="2">
    <location>
        <begin position="17"/>
        <end position="99"/>
    </location>
</feature>
<dbReference type="PANTHER" id="PTHR30015">
    <property type="entry name" value="MRR RESTRICTION SYSTEM PROTEIN"/>
    <property type="match status" value="1"/>
</dbReference>
<dbReference type="Pfam" id="PF04471">
    <property type="entry name" value="Mrr_cat"/>
    <property type="match status" value="1"/>
</dbReference>
<evidence type="ECO:0000313" key="4">
    <source>
        <dbReference type="Proteomes" id="UP000317715"/>
    </source>
</evidence>
<accession>A0A4Y3NGP5</accession>
<protein>
    <submittedName>
        <fullName evidence="3">Restriction endonuclease</fullName>
    </submittedName>
</protein>
<evidence type="ECO:0000259" key="2">
    <source>
        <dbReference type="Pfam" id="PF14338"/>
    </source>
</evidence>
<dbReference type="Proteomes" id="UP000317715">
    <property type="component" value="Unassembled WGS sequence"/>
</dbReference>
<dbReference type="GO" id="GO:0009307">
    <property type="term" value="P:DNA restriction-modification system"/>
    <property type="evidence" value="ECO:0007669"/>
    <property type="project" value="InterPro"/>
</dbReference>
<comment type="caution">
    <text evidence="3">The sequence shown here is derived from an EMBL/GenBank/DDBJ whole genome shotgun (WGS) entry which is preliminary data.</text>
</comment>
<dbReference type="InterPro" id="IPR025745">
    <property type="entry name" value="Mrr-like_N_dom"/>
</dbReference>
<dbReference type="InterPro" id="IPR011335">
    <property type="entry name" value="Restrct_endonuc-II-like"/>
</dbReference>
<dbReference type="RefSeq" id="WP_218028025.1">
    <property type="nucleotide sequence ID" value="NZ_BAAAWK010000001.1"/>
</dbReference>
<dbReference type="EMBL" id="BJMD01000028">
    <property type="protein sequence ID" value="GEB20862.1"/>
    <property type="molecule type" value="Genomic_DNA"/>
</dbReference>
<dbReference type="InterPro" id="IPR007560">
    <property type="entry name" value="Restrct_endonuc_IV_Mrr"/>
</dbReference>
<proteinExistence type="predicted"/>
<sequence>MTESAAQAPSTEVPIWPALIVPVLQALSGGQTLHRKELFHQAADQAGLSEGAREETLNSGGLRYEQRMGWVLSHLTRASWIDRPVKGYYCITDAGRQWLLDNPQGINYSQAHTIFAQYWPKADGQVAPTQVAQETGLAATDELEPVEQIEDAINRIQDEVGASLLRRLHEEHPDFFEDAVVKLLLKMGYGGAEQRGRRIGGTGDGGVDGVIDQDALGLDRVYIQAKRYSPDNAVGREAIQAFVGALHGFSASKGVFITTSRFSQGAKDYAGSVGTRTILIDGARLVSLMIKYRVGVQVKQSYDVVELDEDFFE</sequence>
<keyword evidence="4" id="KW-1185">Reference proteome</keyword>
<dbReference type="Pfam" id="PF14338">
    <property type="entry name" value="Mrr_N"/>
    <property type="match status" value="1"/>
</dbReference>
<gene>
    <name evidence="3" type="ORF">AAU01_36170</name>
</gene>
<organism evidence="3 4">
    <name type="scientific">Paenarthrobacter aurescens</name>
    <name type="common">Arthrobacter aurescens</name>
    <dbReference type="NCBI Taxonomy" id="43663"/>
    <lineage>
        <taxon>Bacteria</taxon>
        <taxon>Bacillati</taxon>
        <taxon>Actinomycetota</taxon>
        <taxon>Actinomycetes</taxon>
        <taxon>Micrococcales</taxon>
        <taxon>Micrococcaceae</taxon>
        <taxon>Paenarthrobacter</taxon>
    </lineage>
</organism>
<evidence type="ECO:0000259" key="1">
    <source>
        <dbReference type="Pfam" id="PF04471"/>
    </source>
</evidence>
<dbReference type="GO" id="GO:0015666">
    <property type="term" value="F:restriction endodeoxyribonuclease activity"/>
    <property type="evidence" value="ECO:0007669"/>
    <property type="project" value="TreeGrafter"/>
</dbReference>